<feature type="non-terminal residue" evidence="2">
    <location>
        <position position="1"/>
    </location>
</feature>
<sequence length="74" mass="8483">QVRRPGQGEPRVAAAVGRADVRAPRLDRRRQRRLPGPRGHHRGQGRDLRLRPSDGGRHRGEVLGVRQRHRRPPL</sequence>
<dbReference type="GO" id="GO:0004450">
    <property type="term" value="F:isocitrate dehydrogenase (NADP+) activity"/>
    <property type="evidence" value="ECO:0007669"/>
    <property type="project" value="UniProtKB-EC"/>
</dbReference>
<feature type="compositionally biased region" description="Basic and acidic residues" evidence="1">
    <location>
        <begin position="44"/>
        <end position="61"/>
    </location>
</feature>
<evidence type="ECO:0000256" key="1">
    <source>
        <dbReference type="SAM" id="MobiDB-lite"/>
    </source>
</evidence>
<gene>
    <name evidence="2" type="ORF">AVDCRST_MAG76-2365</name>
</gene>
<dbReference type="EMBL" id="CADCSZ010000148">
    <property type="protein sequence ID" value="CAA9252707.1"/>
    <property type="molecule type" value="Genomic_DNA"/>
</dbReference>
<evidence type="ECO:0000313" key="2">
    <source>
        <dbReference type="EMBL" id="CAA9252707.1"/>
    </source>
</evidence>
<feature type="compositionally biased region" description="Basic residues" evidence="1">
    <location>
        <begin position="27"/>
        <end position="43"/>
    </location>
</feature>
<name>A0A6J4IK83_9ACTN</name>
<dbReference type="AlphaFoldDB" id="A0A6J4IK83"/>
<feature type="non-terminal residue" evidence="2">
    <location>
        <position position="74"/>
    </location>
</feature>
<protein>
    <submittedName>
        <fullName evidence="2">Isocitrate dehydrogenase [NADP]</fullName>
        <ecNumber evidence="2">1.1.1.42</ecNumber>
    </submittedName>
</protein>
<accession>A0A6J4IK83</accession>
<proteinExistence type="predicted"/>
<keyword evidence="2" id="KW-0560">Oxidoreductase</keyword>
<organism evidence="2">
    <name type="scientific">uncultured Acidimicrobiales bacterium</name>
    <dbReference type="NCBI Taxonomy" id="310071"/>
    <lineage>
        <taxon>Bacteria</taxon>
        <taxon>Bacillati</taxon>
        <taxon>Actinomycetota</taxon>
        <taxon>Acidimicrobiia</taxon>
        <taxon>Acidimicrobiales</taxon>
        <taxon>environmental samples</taxon>
    </lineage>
</organism>
<reference evidence="2" key="1">
    <citation type="submission" date="2020-02" db="EMBL/GenBank/DDBJ databases">
        <authorList>
            <person name="Meier V. D."/>
        </authorList>
    </citation>
    <scope>NUCLEOTIDE SEQUENCE</scope>
    <source>
        <strain evidence="2">AVDCRST_MAG76</strain>
    </source>
</reference>
<dbReference type="EC" id="1.1.1.42" evidence="2"/>
<feature type="region of interest" description="Disordered" evidence="1">
    <location>
        <begin position="1"/>
        <end position="74"/>
    </location>
</feature>